<feature type="domain" description="Putative regulatory protein FmdB zinc ribbon" evidence="1">
    <location>
        <begin position="1"/>
        <end position="41"/>
    </location>
</feature>
<gene>
    <name evidence="2" type="ORF">DENIS_4105</name>
</gene>
<dbReference type="InterPro" id="IPR013429">
    <property type="entry name" value="Regulatory_FmdB_Zinc_ribbon"/>
</dbReference>
<dbReference type="RefSeq" id="WP_124330234.1">
    <property type="nucleotide sequence ID" value="NZ_BEXT01000001.1"/>
</dbReference>
<name>A0A401G1N0_9BACT</name>
<comment type="caution">
    <text evidence="2">The sequence shown here is derived from an EMBL/GenBank/DDBJ whole genome shotgun (WGS) entry which is preliminary data.</text>
</comment>
<dbReference type="EMBL" id="BEXT01000001">
    <property type="protein sequence ID" value="GBC63116.1"/>
    <property type="molecule type" value="Genomic_DNA"/>
</dbReference>
<evidence type="ECO:0000259" key="1">
    <source>
        <dbReference type="SMART" id="SM00834"/>
    </source>
</evidence>
<evidence type="ECO:0000313" key="2">
    <source>
        <dbReference type="EMBL" id="GBC63116.1"/>
    </source>
</evidence>
<keyword evidence="3" id="KW-1185">Reference proteome</keyword>
<reference evidence="3" key="2">
    <citation type="submission" date="2019-01" db="EMBL/GenBank/DDBJ databases">
        <title>Genome sequence of Desulfonema ishimotonii strain Tokyo 01.</title>
        <authorList>
            <person name="Fukui M."/>
        </authorList>
    </citation>
    <scope>NUCLEOTIDE SEQUENCE [LARGE SCALE GENOMIC DNA]</scope>
    <source>
        <strain evidence="3">Tokyo 01</strain>
    </source>
</reference>
<dbReference type="AlphaFoldDB" id="A0A401G1N0"/>
<sequence>MPIYEYHCSECNKDFEYLVFKSDEIPECPECKGKNVQRLMSACGFVSKGGGGETVSKSAGASSCSGCSAASCAGCGSN</sequence>
<organism evidence="2 3">
    <name type="scientific">Desulfonema ishimotonii</name>
    <dbReference type="NCBI Taxonomy" id="45657"/>
    <lineage>
        <taxon>Bacteria</taxon>
        <taxon>Pseudomonadati</taxon>
        <taxon>Thermodesulfobacteriota</taxon>
        <taxon>Desulfobacteria</taxon>
        <taxon>Desulfobacterales</taxon>
        <taxon>Desulfococcaceae</taxon>
        <taxon>Desulfonema</taxon>
    </lineage>
</organism>
<protein>
    <submittedName>
        <fullName evidence="2">Zinc ribbon domain-containing protein</fullName>
    </submittedName>
</protein>
<dbReference type="SMART" id="SM00834">
    <property type="entry name" value="CxxC_CXXC_SSSS"/>
    <property type="match status" value="1"/>
</dbReference>
<dbReference type="PANTHER" id="PTHR34404:SF3">
    <property type="entry name" value="REGULATORY PROTEIN, FMDB FAMILY"/>
    <property type="match status" value="1"/>
</dbReference>
<evidence type="ECO:0000313" key="3">
    <source>
        <dbReference type="Proteomes" id="UP000288096"/>
    </source>
</evidence>
<dbReference type="PANTHER" id="PTHR34404">
    <property type="entry name" value="REGULATORY PROTEIN, FMDB FAMILY"/>
    <property type="match status" value="1"/>
</dbReference>
<accession>A0A401G1N0</accession>
<proteinExistence type="predicted"/>
<reference evidence="3" key="1">
    <citation type="submission" date="2017-11" db="EMBL/GenBank/DDBJ databases">
        <authorList>
            <person name="Watanabe M."/>
            <person name="Kojima H."/>
        </authorList>
    </citation>
    <scope>NUCLEOTIDE SEQUENCE [LARGE SCALE GENOMIC DNA]</scope>
    <source>
        <strain evidence="3">Tokyo 01</strain>
    </source>
</reference>
<dbReference type="NCBIfam" id="TIGR02605">
    <property type="entry name" value="CxxC_CxxC_SSSS"/>
    <property type="match status" value="1"/>
</dbReference>
<dbReference type="Pfam" id="PF09723">
    <property type="entry name" value="Zn_ribbon_8"/>
    <property type="match status" value="1"/>
</dbReference>
<dbReference type="OrthoDB" id="9813321at2"/>
<dbReference type="Proteomes" id="UP000288096">
    <property type="component" value="Unassembled WGS sequence"/>
</dbReference>